<organism evidence="2 3">
    <name type="scientific">Plakobranchus ocellatus</name>
    <dbReference type="NCBI Taxonomy" id="259542"/>
    <lineage>
        <taxon>Eukaryota</taxon>
        <taxon>Metazoa</taxon>
        <taxon>Spiralia</taxon>
        <taxon>Lophotrochozoa</taxon>
        <taxon>Mollusca</taxon>
        <taxon>Gastropoda</taxon>
        <taxon>Heterobranchia</taxon>
        <taxon>Euthyneura</taxon>
        <taxon>Panpulmonata</taxon>
        <taxon>Sacoglossa</taxon>
        <taxon>Placobranchoidea</taxon>
        <taxon>Plakobranchidae</taxon>
        <taxon>Plakobranchus</taxon>
    </lineage>
</organism>
<gene>
    <name evidence="2" type="ORF">PoB_006110700</name>
</gene>
<name>A0AAV4CRT3_9GAST</name>
<keyword evidence="1" id="KW-0812">Transmembrane</keyword>
<keyword evidence="1" id="KW-1133">Transmembrane helix</keyword>
<comment type="caution">
    <text evidence="2">The sequence shown here is derived from an EMBL/GenBank/DDBJ whole genome shotgun (WGS) entry which is preliminary data.</text>
</comment>
<keyword evidence="3" id="KW-1185">Reference proteome</keyword>
<keyword evidence="1" id="KW-0472">Membrane</keyword>
<evidence type="ECO:0000313" key="3">
    <source>
        <dbReference type="Proteomes" id="UP000735302"/>
    </source>
</evidence>
<feature type="transmembrane region" description="Helical" evidence="1">
    <location>
        <begin position="12"/>
        <end position="37"/>
    </location>
</feature>
<accession>A0AAV4CRT3</accession>
<dbReference type="Proteomes" id="UP000735302">
    <property type="component" value="Unassembled WGS sequence"/>
</dbReference>
<dbReference type="Gene3D" id="1.20.140.150">
    <property type="match status" value="1"/>
</dbReference>
<protein>
    <submittedName>
        <fullName evidence="2">Uncharacterized protein</fullName>
    </submittedName>
</protein>
<feature type="transmembrane region" description="Helical" evidence="1">
    <location>
        <begin position="153"/>
        <end position="174"/>
    </location>
</feature>
<dbReference type="AlphaFoldDB" id="A0AAV4CRT3"/>
<sequence length="233" mass="25597">MASKGILGAASIPFIGCVTLLLAMILHILSFASPFWAEDKDEDFDFGLWRSYRCIPDQDPGSLAEEGCYRWNHHWDVADWLNAVRALESLAVIFWAIPLVILPVYIYVALGLYYRCLLGTMTAFTLLGVGCSIAGVIVFGVEIGDNSGLSVSWCLPVCAAGAGLGLIAFIIFLVSTCKRPKFKHERHFVSGFYVDPDRNRMYVVENVEQVPSTPRNGVTISPGQVNPAVVGEY</sequence>
<proteinExistence type="predicted"/>
<feature type="transmembrane region" description="Helical" evidence="1">
    <location>
        <begin position="92"/>
        <end position="114"/>
    </location>
</feature>
<dbReference type="EMBL" id="BLXT01006926">
    <property type="protein sequence ID" value="GFO34602.1"/>
    <property type="molecule type" value="Genomic_DNA"/>
</dbReference>
<evidence type="ECO:0000256" key="1">
    <source>
        <dbReference type="SAM" id="Phobius"/>
    </source>
</evidence>
<reference evidence="2 3" key="1">
    <citation type="journal article" date="2021" name="Elife">
        <title>Chloroplast acquisition without the gene transfer in kleptoplastic sea slugs, Plakobranchus ocellatus.</title>
        <authorList>
            <person name="Maeda T."/>
            <person name="Takahashi S."/>
            <person name="Yoshida T."/>
            <person name="Shimamura S."/>
            <person name="Takaki Y."/>
            <person name="Nagai Y."/>
            <person name="Toyoda A."/>
            <person name="Suzuki Y."/>
            <person name="Arimoto A."/>
            <person name="Ishii H."/>
            <person name="Satoh N."/>
            <person name="Nishiyama T."/>
            <person name="Hasebe M."/>
            <person name="Maruyama T."/>
            <person name="Minagawa J."/>
            <person name="Obokata J."/>
            <person name="Shigenobu S."/>
        </authorList>
    </citation>
    <scope>NUCLEOTIDE SEQUENCE [LARGE SCALE GENOMIC DNA]</scope>
</reference>
<feature type="transmembrane region" description="Helical" evidence="1">
    <location>
        <begin position="121"/>
        <end position="141"/>
    </location>
</feature>
<evidence type="ECO:0000313" key="2">
    <source>
        <dbReference type="EMBL" id="GFO34602.1"/>
    </source>
</evidence>